<name>A0A0B1ZS63_9SPHN</name>
<evidence type="ECO:0000313" key="3">
    <source>
        <dbReference type="Proteomes" id="UP000031057"/>
    </source>
</evidence>
<dbReference type="Pfam" id="PF11162">
    <property type="entry name" value="DUF2946"/>
    <property type="match status" value="1"/>
</dbReference>
<feature type="transmembrane region" description="Helical" evidence="1">
    <location>
        <begin position="94"/>
        <end position="111"/>
    </location>
</feature>
<keyword evidence="1" id="KW-0472">Membrane</keyword>
<dbReference type="STRING" id="1348853.LK12_13370"/>
<sequence length="133" mass="13737">MHSIRAFLSRHLAVAATILALALAMKAFVPAGYMVGSDSKSITIEICGGQGDRVLSKLTIPGKAGDAGSDHAKAAKDCPFTALSMHSLSATDDGLLVIALAFIMALGFVAVPQLRLPRIGFLTPPLRGPPALS</sequence>
<accession>A0A0B1ZS63</accession>
<dbReference type="Proteomes" id="UP000031057">
    <property type="component" value="Unassembled WGS sequence"/>
</dbReference>
<keyword evidence="1" id="KW-1133">Transmembrane helix</keyword>
<organism evidence="2 3">
    <name type="scientific">Novosphingobium malaysiense</name>
    <dbReference type="NCBI Taxonomy" id="1348853"/>
    <lineage>
        <taxon>Bacteria</taxon>
        <taxon>Pseudomonadati</taxon>
        <taxon>Pseudomonadota</taxon>
        <taxon>Alphaproteobacteria</taxon>
        <taxon>Sphingomonadales</taxon>
        <taxon>Sphingomonadaceae</taxon>
        <taxon>Novosphingobium</taxon>
    </lineage>
</organism>
<evidence type="ECO:0000313" key="2">
    <source>
        <dbReference type="EMBL" id="KHK92027.1"/>
    </source>
</evidence>
<protein>
    <recommendedName>
        <fullName evidence="4">DUF2946 domain-containing protein</fullName>
    </recommendedName>
</protein>
<keyword evidence="1" id="KW-0812">Transmembrane</keyword>
<dbReference type="AlphaFoldDB" id="A0A0B1ZS63"/>
<dbReference type="InterPro" id="IPR021333">
    <property type="entry name" value="DUF2946"/>
</dbReference>
<dbReference type="EMBL" id="JTDI01000003">
    <property type="protein sequence ID" value="KHK92027.1"/>
    <property type="molecule type" value="Genomic_DNA"/>
</dbReference>
<reference evidence="2 3" key="1">
    <citation type="submission" date="2014-10" db="EMBL/GenBank/DDBJ databases">
        <title>Genome sequence of Novosphingobium malaysiense MUSC 273(T).</title>
        <authorList>
            <person name="Lee L.-H."/>
        </authorList>
    </citation>
    <scope>NUCLEOTIDE SEQUENCE [LARGE SCALE GENOMIC DNA]</scope>
    <source>
        <strain evidence="2 3">MUSC 273</strain>
    </source>
</reference>
<evidence type="ECO:0000256" key="1">
    <source>
        <dbReference type="SAM" id="Phobius"/>
    </source>
</evidence>
<comment type="caution">
    <text evidence="2">The sequence shown here is derived from an EMBL/GenBank/DDBJ whole genome shotgun (WGS) entry which is preliminary data.</text>
</comment>
<evidence type="ECO:0008006" key="4">
    <source>
        <dbReference type="Google" id="ProtNLM"/>
    </source>
</evidence>
<dbReference type="OrthoDB" id="7511204at2"/>
<gene>
    <name evidence="2" type="ORF">LK12_13370</name>
</gene>
<proteinExistence type="predicted"/>
<keyword evidence="3" id="KW-1185">Reference proteome</keyword>